<keyword evidence="9 13" id="KW-0067">ATP-binding</keyword>
<dbReference type="InterPro" id="IPR001245">
    <property type="entry name" value="Ser-Thr/Tyr_kinase_cat_dom"/>
</dbReference>
<comment type="similarity">
    <text evidence="14">Belongs to the protein kinase superfamily.</text>
</comment>
<comment type="caution">
    <text evidence="17">The sequence shown here is derived from an EMBL/GenBank/DDBJ whole genome shotgun (WGS) entry which is preliminary data.</text>
</comment>
<feature type="compositionally biased region" description="Polar residues" evidence="15">
    <location>
        <begin position="78"/>
        <end position="100"/>
    </location>
</feature>
<dbReference type="Pfam" id="PF07714">
    <property type="entry name" value="PK_Tyr_Ser-Thr"/>
    <property type="match status" value="1"/>
</dbReference>
<evidence type="ECO:0000256" key="7">
    <source>
        <dbReference type="ARBA" id="ARBA00022741"/>
    </source>
</evidence>
<organism evidence="17 18">
    <name type="scientific">Aristolochia fimbriata</name>
    <name type="common">White veined hardy Dutchman's pipe vine</name>
    <dbReference type="NCBI Taxonomy" id="158543"/>
    <lineage>
        <taxon>Eukaryota</taxon>
        <taxon>Viridiplantae</taxon>
        <taxon>Streptophyta</taxon>
        <taxon>Embryophyta</taxon>
        <taxon>Tracheophyta</taxon>
        <taxon>Spermatophyta</taxon>
        <taxon>Magnoliopsida</taxon>
        <taxon>Magnoliidae</taxon>
        <taxon>Piperales</taxon>
        <taxon>Aristolochiaceae</taxon>
        <taxon>Aristolochia</taxon>
    </lineage>
</organism>
<dbReference type="AlphaFoldDB" id="A0AAV7F8H4"/>
<comment type="catalytic activity">
    <reaction evidence="11">
        <text>L-seryl-[protein] + ATP = O-phospho-L-seryl-[protein] + ADP + H(+)</text>
        <dbReference type="Rhea" id="RHEA:17989"/>
        <dbReference type="Rhea" id="RHEA-COMP:9863"/>
        <dbReference type="Rhea" id="RHEA-COMP:11604"/>
        <dbReference type="ChEBI" id="CHEBI:15378"/>
        <dbReference type="ChEBI" id="CHEBI:29999"/>
        <dbReference type="ChEBI" id="CHEBI:30616"/>
        <dbReference type="ChEBI" id="CHEBI:83421"/>
        <dbReference type="ChEBI" id="CHEBI:456216"/>
        <dbReference type="EC" id="2.7.11.1"/>
    </reaction>
</comment>
<protein>
    <recommendedName>
        <fullName evidence="2">non-specific serine/threonine protein kinase</fullName>
        <ecNumber evidence="2">2.7.11.1</ecNumber>
    </recommendedName>
</protein>
<dbReference type="FunFam" id="1.10.510.10:FF:000335">
    <property type="entry name" value="receptor-like cytosolic serine/threonine-protein kinase RBK2"/>
    <property type="match status" value="1"/>
</dbReference>
<keyword evidence="4 14" id="KW-0723">Serine/threonine-protein kinase</keyword>
<dbReference type="PANTHER" id="PTHR47987">
    <property type="entry name" value="OS08G0249100 PROTEIN"/>
    <property type="match status" value="1"/>
</dbReference>
<evidence type="ECO:0000256" key="13">
    <source>
        <dbReference type="PROSITE-ProRule" id="PRU10141"/>
    </source>
</evidence>
<dbReference type="InterPro" id="IPR046958">
    <property type="entry name" value="RBK1/2/STUNTED"/>
</dbReference>
<comment type="catalytic activity">
    <reaction evidence="10">
        <text>L-threonyl-[protein] + ATP = O-phospho-L-threonyl-[protein] + ADP + H(+)</text>
        <dbReference type="Rhea" id="RHEA:46608"/>
        <dbReference type="Rhea" id="RHEA-COMP:11060"/>
        <dbReference type="Rhea" id="RHEA-COMP:11605"/>
        <dbReference type="ChEBI" id="CHEBI:15378"/>
        <dbReference type="ChEBI" id="CHEBI:30013"/>
        <dbReference type="ChEBI" id="CHEBI:30616"/>
        <dbReference type="ChEBI" id="CHEBI:61977"/>
        <dbReference type="ChEBI" id="CHEBI:456216"/>
        <dbReference type="EC" id="2.7.11.1"/>
    </reaction>
</comment>
<evidence type="ECO:0000256" key="3">
    <source>
        <dbReference type="ARBA" id="ARBA00022490"/>
    </source>
</evidence>
<evidence type="ECO:0000256" key="9">
    <source>
        <dbReference type="ARBA" id="ARBA00022840"/>
    </source>
</evidence>
<keyword evidence="7 13" id="KW-0547">Nucleotide-binding</keyword>
<dbReference type="Gene3D" id="3.30.200.20">
    <property type="entry name" value="Phosphorylase Kinase, domain 1"/>
    <property type="match status" value="1"/>
</dbReference>
<proteinExistence type="inferred from homology"/>
<dbReference type="SUPFAM" id="SSF56112">
    <property type="entry name" value="Protein kinase-like (PK-like)"/>
    <property type="match status" value="1"/>
</dbReference>
<evidence type="ECO:0000256" key="6">
    <source>
        <dbReference type="ARBA" id="ARBA00022679"/>
    </source>
</evidence>
<evidence type="ECO:0000313" key="17">
    <source>
        <dbReference type="EMBL" id="KAG9457500.1"/>
    </source>
</evidence>
<comment type="subcellular location">
    <subcellularLocation>
        <location evidence="1">Cytoplasm</location>
    </subcellularLocation>
</comment>
<dbReference type="EMBL" id="JAINDJ010000002">
    <property type="protein sequence ID" value="KAG9457500.1"/>
    <property type="molecule type" value="Genomic_DNA"/>
</dbReference>
<evidence type="ECO:0000256" key="2">
    <source>
        <dbReference type="ARBA" id="ARBA00012513"/>
    </source>
</evidence>
<dbReference type="InterPro" id="IPR000719">
    <property type="entry name" value="Prot_kinase_dom"/>
</dbReference>
<feature type="region of interest" description="Disordered" evidence="15">
    <location>
        <begin position="1"/>
        <end position="34"/>
    </location>
</feature>
<dbReference type="PROSITE" id="PS00107">
    <property type="entry name" value="PROTEIN_KINASE_ATP"/>
    <property type="match status" value="1"/>
</dbReference>
<dbReference type="EC" id="2.7.11.1" evidence="2"/>
<evidence type="ECO:0000256" key="8">
    <source>
        <dbReference type="ARBA" id="ARBA00022777"/>
    </source>
</evidence>
<keyword evidence="5" id="KW-0597">Phosphoprotein</keyword>
<dbReference type="PANTHER" id="PTHR47987:SF13">
    <property type="entry name" value="RECEPTOR-LIKE CYTOSOLIC SERINE_THREONINE-PROTEIN KINASE RBK2"/>
    <property type="match status" value="1"/>
</dbReference>
<evidence type="ECO:0000256" key="15">
    <source>
        <dbReference type="SAM" id="MobiDB-lite"/>
    </source>
</evidence>
<feature type="compositionally biased region" description="Basic and acidic residues" evidence="15">
    <location>
        <begin position="1"/>
        <end position="13"/>
    </location>
</feature>
<evidence type="ECO:0000256" key="10">
    <source>
        <dbReference type="ARBA" id="ARBA00047899"/>
    </source>
</evidence>
<dbReference type="PROSITE" id="PS00108">
    <property type="entry name" value="PROTEIN_KINASE_ST"/>
    <property type="match status" value="1"/>
</dbReference>
<evidence type="ECO:0000256" key="14">
    <source>
        <dbReference type="RuleBase" id="RU000304"/>
    </source>
</evidence>
<dbReference type="FunFam" id="3.30.200.20:FF:000389">
    <property type="entry name" value="Receptor-like cytosolic serine/threonine-protein kinase RBK1"/>
    <property type="match status" value="1"/>
</dbReference>
<feature type="domain" description="Protein kinase" evidence="16">
    <location>
        <begin position="180"/>
        <end position="458"/>
    </location>
</feature>
<keyword evidence="3" id="KW-0963">Cytoplasm</keyword>
<keyword evidence="8" id="KW-0418">Kinase</keyword>
<sequence>MEIHGADPTKEDDSASCESPDNSGKATGTRKKFAMEEEPPVLLLSVSLSAQDLRALDVGKDDPDFGDQDSPRAVLENCTRSSESDTNSPNASTSSSETLLTRGTSTHWRGFLKIFRQRSLKRLCALPALPVPKIPKRIRSIRENLTGKEMIHTIDPESIRFRPSWKIFSFADLEEITNNFSSENEIGRGGYGEVYKGQLPDGQYVAVKRLSEGTVEERTRDFLSEIGIIVHINHPNAAKLVGFGVDGGMFLVLQLSPHGNLACLLTGSKEKLTWNVRYKIALGVAEGLRYFHEGCQRRIIHRDIKSANVLLTEDFEPQICDFGLAKWLPEQWSHHTISQIEGTFGYLAPEYLLYGVVDEKTDVYAFGVLLLEIITGRLGLDGSNQSLLMWAKPKLEKNNIEQLLDPSLVDAYDREEMSYVVRAASKCVENSSLFRPEMSQVLQILKGEVDAMPGQPVLLRTFSEELLDAEEYNSTRYLSDLDRHRQLALEF</sequence>
<evidence type="ECO:0000256" key="4">
    <source>
        <dbReference type="ARBA" id="ARBA00022527"/>
    </source>
</evidence>
<dbReference type="InterPro" id="IPR011009">
    <property type="entry name" value="Kinase-like_dom_sf"/>
</dbReference>
<keyword evidence="18" id="KW-1185">Reference proteome</keyword>
<accession>A0AAV7F8H4</accession>
<comment type="subunit">
    <text evidence="12">Interacts with ARAC5 and ARAC10.</text>
</comment>
<evidence type="ECO:0000313" key="18">
    <source>
        <dbReference type="Proteomes" id="UP000825729"/>
    </source>
</evidence>
<feature type="binding site" evidence="13">
    <location>
        <position position="208"/>
    </location>
    <ligand>
        <name>ATP</name>
        <dbReference type="ChEBI" id="CHEBI:30616"/>
    </ligand>
</feature>
<reference evidence="17 18" key="1">
    <citation type="submission" date="2021-07" db="EMBL/GenBank/DDBJ databases">
        <title>The Aristolochia fimbriata genome: insights into angiosperm evolution, floral development and chemical biosynthesis.</title>
        <authorList>
            <person name="Jiao Y."/>
        </authorList>
    </citation>
    <scope>NUCLEOTIDE SEQUENCE [LARGE SCALE GENOMIC DNA]</scope>
    <source>
        <strain evidence="17">IBCAS-2021</strain>
        <tissue evidence="17">Leaf</tissue>
    </source>
</reference>
<dbReference type="InterPro" id="IPR008271">
    <property type="entry name" value="Ser/Thr_kinase_AS"/>
</dbReference>
<evidence type="ECO:0000256" key="5">
    <source>
        <dbReference type="ARBA" id="ARBA00022553"/>
    </source>
</evidence>
<evidence type="ECO:0000256" key="11">
    <source>
        <dbReference type="ARBA" id="ARBA00048679"/>
    </source>
</evidence>
<dbReference type="SMART" id="SM00220">
    <property type="entry name" value="S_TKc"/>
    <property type="match status" value="1"/>
</dbReference>
<feature type="compositionally biased region" description="Polar residues" evidence="15">
    <location>
        <begin position="16"/>
        <end position="26"/>
    </location>
</feature>
<dbReference type="GO" id="GO:0005524">
    <property type="term" value="F:ATP binding"/>
    <property type="evidence" value="ECO:0007669"/>
    <property type="project" value="UniProtKB-UniRule"/>
</dbReference>
<dbReference type="Gene3D" id="1.10.510.10">
    <property type="entry name" value="Transferase(Phosphotransferase) domain 1"/>
    <property type="match status" value="1"/>
</dbReference>
<dbReference type="Proteomes" id="UP000825729">
    <property type="component" value="Unassembled WGS sequence"/>
</dbReference>
<feature type="region of interest" description="Disordered" evidence="15">
    <location>
        <begin position="59"/>
        <end position="100"/>
    </location>
</feature>
<name>A0AAV7F8H4_ARIFI</name>
<dbReference type="InterPro" id="IPR017441">
    <property type="entry name" value="Protein_kinase_ATP_BS"/>
</dbReference>
<evidence type="ECO:0000256" key="12">
    <source>
        <dbReference type="ARBA" id="ARBA00063228"/>
    </source>
</evidence>
<gene>
    <name evidence="17" type="ORF">H6P81_002008</name>
</gene>
<dbReference type="PROSITE" id="PS50011">
    <property type="entry name" value="PROTEIN_KINASE_DOM"/>
    <property type="match status" value="1"/>
</dbReference>
<dbReference type="GO" id="GO:0051020">
    <property type="term" value="F:GTPase binding"/>
    <property type="evidence" value="ECO:0007669"/>
    <property type="project" value="UniProtKB-ARBA"/>
</dbReference>
<evidence type="ECO:0000256" key="1">
    <source>
        <dbReference type="ARBA" id="ARBA00004496"/>
    </source>
</evidence>
<dbReference type="GO" id="GO:0005737">
    <property type="term" value="C:cytoplasm"/>
    <property type="evidence" value="ECO:0007669"/>
    <property type="project" value="UniProtKB-SubCell"/>
</dbReference>
<dbReference type="GO" id="GO:0004674">
    <property type="term" value="F:protein serine/threonine kinase activity"/>
    <property type="evidence" value="ECO:0007669"/>
    <property type="project" value="UniProtKB-KW"/>
</dbReference>
<keyword evidence="6" id="KW-0808">Transferase</keyword>
<evidence type="ECO:0000259" key="16">
    <source>
        <dbReference type="PROSITE" id="PS50011"/>
    </source>
</evidence>